<feature type="signal peptide" evidence="2">
    <location>
        <begin position="1"/>
        <end position="25"/>
    </location>
</feature>
<evidence type="ECO:0008006" key="5">
    <source>
        <dbReference type="Google" id="ProtNLM"/>
    </source>
</evidence>
<dbReference type="Proteomes" id="UP001213504">
    <property type="component" value="Chromosome"/>
</dbReference>
<name>A0AAX3T2M6_9ACTN</name>
<keyword evidence="2" id="KW-0732">Signal</keyword>
<proteinExistence type="predicted"/>
<evidence type="ECO:0000313" key="4">
    <source>
        <dbReference type="Proteomes" id="UP001213504"/>
    </source>
</evidence>
<feature type="compositionally biased region" description="Polar residues" evidence="1">
    <location>
        <begin position="41"/>
        <end position="52"/>
    </location>
</feature>
<dbReference type="EMBL" id="CP121270">
    <property type="protein sequence ID" value="WFP23402.1"/>
    <property type="molecule type" value="Genomic_DNA"/>
</dbReference>
<dbReference type="AlphaFoldDB" id="A0AAX3T2M6"/>
<organism evidence="3 4">
    <name type="scientific">Gordonia hongkongensis</name>
    <dbReference type="NCBI Taxonomy" id="1701090"/>
    <lineage>
        <taxon>Bacteria</taxon>
        <taxon>Bacillati</taxon>
        <taxon>Actinomycetota</taxon>
        <taxon>Actinomycetes</taxon>
        <taxon>Mycobacteriales</taxon>
        <taxon>Gordoniaceae</taxon>
        <taxon>Gordonia</taxon>
    </lineage>
</organism>
<evidence type="ECO:0000256" key="2">
    <source>
        <dbReference type="SAM" id="SignalP"/>
    </source>
</evidence>
<feature type="region of interest" description="Disordered" evidence="1">
    <location>
        <begin position="32"/>
        <end position="60"/>
    </location>
</feature>
<sequence>MSPHPRRLRSVVSSIGAVTALSVLVAGCASGPDETPGAPAASTSAGCSTDSPSRAAGAAPVPIAPATVTIVDAGTGERRVPTTAPDVATAQSVTLVTTSEVASPGTSDAQTVEMPLTARFGCADPADLELDLGTVTSPDTTLNDELSAMAGAKAGLTLGPGLAPVSLRIAPPEPAGGEARLAVEQALVSAFNAAVVLPTEPVAVGATWRSERVIAAAATVTQTIEARLTGWDGNRLTIEYTADETPVNSVFAIPGGSDSLTISRYSYTGQGSVTVDLTRGLPIAGEATYRGARELVGADPNRPLVQRTGLSVTWR</sequence>
<evidence type="ECO:0000256" key="1">
    <source>
        <dbReference type="SAM" id="MobiDB-lite"/>
    </source>
</evidence>
<dbReference type="PROSITE" id="PS51257">
    <property type="entry name" value="PROKAR_LIPOPROTEIN"/>
    <property type="match status" value="1"/>
</dbReference>
<accession>A0AAX3T2M6</accession>
<reference evidence="3" key="1">
    <citation type="submission" date="2023-04" db="EMBL/GenBank/DDBJ databases">
        <title>Complete genome sequence of a phthalic acid esters degrading bacterial strain.</title>
        <authorList>
            <person name="Weng L."/>
            <person name="Jia Y."/>
            <person name="Ren L."/>
        </authorList>
    </citation>
    <scope>NUCLEOTIDE SEQUENCE</scope>
    <source>
        <strain evidence="3">RL-LY01</strain>
    </source>
</reference>
<evidence type="ECO:0000313" key="3">
    <source>
        <dbReference type="EMBL" id="WFP23402.1"/>
    </source>
</evidence>
<gene>
    <name evidence="3" type="ORF">P9A14_14645</name>
</gene>
<dbReference type="RefSeq" id="WP_068970582.1">
    <property type="nucleotide sequence ID" value="NZ_CP121270.1"/>
</dbReference>
<feature type="chain" id="PRO_5043478051" description="Lipoprotein" evidence="2">
    <location>
        <begin position="26"/>
        <end position="315"/>
    </location>
</feature>
<protein>
    <recommendedName>
        <fullName evidence="5">Lipoprotein</fullName>
    </recommendedName>
</protein>